<evidence type="ECO:0000313" key="3">
    <source>
        <dbReference type="Proteomes" id="UP001589747"/>
    </source>
</evidence>
<evidence type="ECO:0000259" key="1">
    <source>
        <dbReference type="Pfam" id="PF00535"/>
    </source>
</evidence>
<protein>
    <submittedName>
        <fullName evidence="2">Glycosyltransferase</fullName>
        <ecNumber evidence="2">2.4.-.-</ecNumber>
    </submittedName>
</protein>
<dbReference type="PANTHER" id="PTHR10859:SF91">
    <property type="entry name" value="DOLICHYL-PHOSPHATE BETA-GLUCOSYLTRANSFERASE"/>
    <property type="match status" value="1"/>
</dbReference>
<proteinExistence type="predicted"/>
<organism evidence="2 3">
    <name type="scientific">Paenibacillus aurantiacus</name>
    <dbReference type="NCBI Taxonomy" id="1936118"/>
    <lineage>
        <taxon>Bacteria</taxon>
        <taxon>Bacillati</taxon>
        <taxon>Bacillota</taxon>
        <taxon>Bacilli</taxon>
        <taxon>Bacillales</taxon>
        <taxon>Paenibacillaceae</taxon>
        <taxon>Paenibacillus</taxon>
    </lineage>
</organism>
<sequence>MVKLGALLEEIDVSTEYNVNRSRDLRVTTGQEVELSIILPAWNEAPRIGRTLDQIFIDLPKRNVEILVVDDGSTDTTVEVVKSWQLKHPNRKVRLIEKPHTGKGGTIVAGIHESTGIFVGLLDADLDIKPSQLWKVFEIAGREELDIVVGAKQELPWEQRGANPLRRLLSSSFSAMNYIFLRLPVKDTQTGCKVFRGEWIRSVVSLVKAQGYLFDVEILGMASHDRLQMKEVAVAIERSDKPNRIGLKSVLGAAVEWCRVVYYVKSYSSHFKKKKTVIDAGEIGVSTHASIDA</sequence>
<dbReference type="RefSeq" id="WP_377494703.1">
    <property type="nucleotide sequence ID" value="NZ_JBHMDO010000022.1"/>
</dbReference>
<feature type="domain" description="Glycosyltransferase 2-like" evidence="1">
    <location>
        <begin position="36"/>
        <end position="200"/>
    </location>
</feature>
<dbReference type="EC" id="2.4.-.-" evidence="2"/>
<dbReference type="InterPro" id="IPR029044">
    <property type="entry name" value="Nucleotide-diphossugar_trans"/>
</dbReference>
<dbReference type="InterPro" id="IPR001173">
    <property type="entry name" value="Glyco_trans_2-like"/>
</dbReference>
<dbReference type="PANTHER" id="PTHR10859">
    <property type="entry name" value="GLYCOSYL TRANSFERASE"/>
    <property type="match status" value="1"/>
</dbReference>
<keyword evidence="3" id="KW-1185">Reference proteome</keyword>
<dbReference type="Proteomes" id="UP001589747">
    <property type="component" value="Unassembled WGS sequence"/>
</dbReference>
<reference evidence="2 3" key="1">
    <citation type="submission" date="2024-09" db="EMBL/GenBank/DDBJ databases">
        <authorList>
            <person name="Sun Q."/>
            <person name="Mori K."/>
        </authorList>
    </citation>
    <scope>NUCLEOTIDE SEQUENCE [LARGE SCALE GENOMIC DNA]</scope>
    <source>
        <strain evidence="2 3">TISTR 2452</strain>
    </source>
</reference>
<comment type="caution">
    <text evidence="2">The sequence shown here is derived from an EMBL/GenBank/DDBJ whole genome shotgun (WGS) entry which is preliminary data.</text>
</comment>
<evidence type="ECO:0000313" key="2">
    <source>
        <dbReference type="EMBL" id="MFB9326941.1"/>
    </source>
</evidence>
<gene>
    <name evidence="2" type="ORF">ACFFSY_13520</name>
</gene>
<dbReference type="SUPFAM" id="SSF53448">
    <property type="entry name" value="Nucleotide-diphospho-sugar transferases"/>
    <property type="match status" value="1"/>
</dbReference>
<keyword evidence="2" id="KW-0808">Transferase</keyword>
<dbReference type="GO" id="GO:0016757">
    <property type="term" value="F:glycosyltransferase activity"/>
    <property type="evidence" value="ECO:0007669"/>
    <property type="project" value="UniProtKB-KW"/>
</dbReference>
<keyword evidence="2" id="KW-0328">Glycosyltransferase</keyword>
<dbReference type="EMBL" id="JBHMDO010000022">
    <property type="protein sequence ID" value="MFB9326941.1"/>
    <property type="molecule type" value="Genomic_DNA"/>
</dbReference>
<accession>A0ABV5KNY9</accession>
<dbReference type="Pfam" id="PF00535">
    <property type="entry name" value="Glycos_transf_2"/>
    <property type="match status" value="1"/>
</dbReference>
<dbReference type="Gene3D" id="3.90.550.10">
    <property type="entry name" value="Spore Coat Polysaccharide Biosynthesis Protein SpsA, Chain A"/>
    <property type="match status" value="1"/>
</dbReference>
<name>A0ABV5KNY9_9BACL</name>